<dbReference type="AlphaFoldDB" id="A0A8W7Q1Z1"/>
<dbReference type="Pfam" id="PF15998">
    <property type="entry name" value="DUF4773"/>
    <property type="match status" value="1"/>
</dbReference>
<proteinExistence type="predicted"/>
<feature type="domain" description="DUF4773" evidence="2">
    <location>
        <begin position="160"/>
        <end position="276"/>
    </location>
</feature>
<evidence type="ECO:0000259" key="2">
    <source>
        <dbReference type="Pfam" id="PF15998"/>
    </source>
</evidence>
<feature type="compositionally biased region" description="Acidic residues" evidence="1">
    <location>
        <begin position="289"/>
        <end position="332"/>
    </location>
</feature>
<dbReference type="VEuPathDB" id="VectorBase:ACON2_039762"/>
<name>A0A8W7Q1Z1_ANOCL</name>
<dbReference type="EnsemblMetazoa" id="ACOM042112-RA">
    <property type="protein sequence ID" value="ACOM042112-PA.1"/>
    <property type="gene ID" value="ACOM042112"/>
</dbReference>
<dbReference type="InterPro" id="IPR031941">
    <property type="entry name" value="DUF4773"/>
</dbReference>
<evidence type="ECO:0000313" key="3">
    <source>
        <dbReference type="EnsemblMetazoa" id="ACOM042112-PA.1"/>
    </source>
</evidence>
<dbReference type="PANTHER" id="PTHR36299:SF3">
    <property type="entry name" value="FI03431P"/>
    <property type="match status" value="1"/>
</dbReference>
<feature type="region of interest" description="Disordered" evidence="1">
    <location>
        <begin position="93"/>
        <end position="123"/>
    </location>
</feature>
<dbReference type="PANTHER" id="PTHR36299">
    <property type="entry name" value="AGAP008005-PA"/>
    <property type="match status" value="1"/>
</dbReference>
<sequence length="372" mass="41191">LVGKTLGADKHIWESVSQQQQQQQQHGMEWGRIWTFDEIVSRAAFFRSDLLSGAHSIVRLRRERYEKDIAANLIPGSNALGQQKQNAVVDTYEDVSGSETQQDAGSEAVPESTETNEIEDEVASPEVVNEVLEESNVVPQETVSEASVVNMDDSSLINRYCRCTAYECNCCRNIDVPLFPVKGPGCAVIQYLDGDRMSVGIKFADRMILNRVISARRATPVCLPLPGGYNRFCGRVYGISRKANEGFKACLGLELRADDEVEAVLRVSCFKFGPRGLSVMDPEPLPPVDDIDVGGDEEDEDDEDEAEELFGFSLDDDDDDDDDEEDDDDDGGADSSSVQENETDQGDSPDYTGFSFLDRDLMGSIFGVKKFW</sequence>
<dbReference type="Proteomes" id="UP000075882">
    <property type="component" value="Unassembled WGS sequence"/>
</dbReference>
<accession>A0A8W7Q1Z1</accession>
<feature type="region of interest" description="Disordered" evidence="1">
    <location>
        <begin position="281"/>
        <end position="353"/>
    </location>
</feature>
<reference evidence="3" key="1">
    <citation type="submission" date="2022-08" db="UniProtKB">
        <authorList>
            <consortium name="EnsemblMetazoa"/>
        </authorList>
    </citation>
    <scope>IDENTIFICATION</scope>
</reference>
<organism evidence="3">
    <name type="scientific">Anopheles coluzzii</name>
    <name type="common">African malaria mosquito</name>
    <dbReference type="NCBI Taxonomy" id="1518534"/>
    <lineage>
        <taxon>Eukaryota</taxon>
        <taxon>Metazoa</taxon>
        <taxon>Ecdysozoa</taxon>
        <taxon>Arthropoda</taxon>
        <taxon>Hexapoda</taxon>
        <taxon>Insecta</taxon>
        <taxon>Pterygota</taxon>
        <taxon>Neoptera</taxon>
        <taxon>Endopterygota</taxon>
        <taxon>Diptera</taxon>
        <taxon>Nematocera</taxon>
        <taxon>Culicoidea</taxon>
        <taxon>Culicidae</taxon>
        <taxon>Anophelinae</taxon>
        <taxon>Anopheles</taxon>
    </lineage>
</organism>
<evidence type="ECO:0000256" key="1">
    <source>
        <dbReference type="SAM" id="MobiDB-lite"/>
    </source>
</evidence>
<protein>
    <recommendedName>
        <fullName evidence="2">DUF4773 domain-containing protein</fullName>
    </recommendedName>
</protein>
<feature type="compositionally biased region" description="Acidic residues" evidence="1">
    <location>
        <begin position="114"/>
        <end position="123"/>
    </location>
</feature>